<feature type="compositionally biased region" description="Polar residues" evidence="4">
    <location>
        <begin position="392"/>
        <end position="413"/>
    </location>
</feature>
<feature type="region of interest" description="Disordered" evidence="4">
    <location>
        <begin position="1318"/>
        <end position="1379"/>
    </location>
</feature>
<dbReference type="InterPro" id="IPR001452">
    <property type="entry name" value="SH3_domain"/>
</dbReference>
<dbReference type="InterPro" id="IPR053039">
    <property type="entry name" value="Polarity_Bud-Selection_Reg"/>
</dbReference>
<evidence type="ECO:0000313" key="7">
    <source>
        <dbReference type="EMBL" id="RUS32015.1"/>
    </source>
</evidence>
<evidence type="ECO:0000259" key="5">
    <source>
        <dbReference type="PROSITE" id="PS50002"/>
    </source>
</evidence>
<feature type="compositionally biased region" description="Basic and acidic residues" evidence="4">
    <location>
        <begin position="414"/>
        <end position="440"/>
    </location>
</feature>
<dbReference type="GO" id="GO:0008104">
    <property type="term" value="P:intracellular protein localization"/>
    <property type="evidence" value="ECO:0007669"/>
    <property type="project" value="TreeGrafter"/>
</dbReference>
<feature type="compositionally biased region" description="Low complexity" evidence="4">
    <location>
        <begin position="738"/>
        <end position="749"/>
    </location>
</feature>
<feature type="compositionally biased region" description="Basic and acidic residues" evidence="4">
    <location>
        <begin position="1101"/>
        <end position="1110"/>
    </location>
</feature>
<dbReference type="Proteomes" id="UP000274822">
    <property type="component" value="Unassembled WGS sequence"/>
</dbReference>
<dbReference type="GO" id="GO:0051286">
    <property type="term" value="C:cell tip"/>
    <property type="evidence" value="ECO:0007669"/>
    <property type="project" value="TreeGrafter"/>
</dbReference>
<feature type="compositionally biased region" description="Low complexity" evidence="4">
    <location>
        <begin position="966"/>
        <end position="977"/>
    </location>
</feature>
<evidence type="ECO:0000256" key="1">
    <source>
        <dbReference type="ARBA" id="ARBA00022443"/>
    </source>
</evidence>
<keyword evidence="8" id="KW-1185">Reference proteome</keyword>
<dbReference type="PANTHER" id="PTHR47775:SF1">
    <property type="entry name" value="BUD SITE SELECTION PROTEIN 14"/>
    <property type="match status" value="1"/>
</dbReference>
<accession>A0A433QQF3</accession>
<dbReference type="InterPro" id="IPR000159">
    <property type="entry name" value="RA_dom"/>
</dbReference>
<evidence type="ECO:0000256" key="2">
    <source>
        <dbReference type="PROSITE-ProRule" id="PRU00192"/>
    </source>
</evidence>
<feature type="compositionally biased region" description="Polar residues" evidence="4">
    <location>
        <begin position="1275"/>
        <end position="1288"/>
    </location>
</feature>
<reference evidence="7 8" key="1">
    <citation type="journal article" date="2018" name="New Phytol.">
        <title>Phylogenomics of Endogonaceae and evolution of mycorrhizas within Mucoromycota.</title>
        <authorList>
            <person name="Chang Y."/>
            <person name="Desiro A."/>
            <person name="Na H."/>
            <person name="Sandor L."/>
            <person name="Lipzen A."/>
            <person name="Clum A."/>
            <person name="Barry K."/>
            <person name="Grigoriev I.V."/>
            <person name="Martin F.M."/>
            <person name="Stajich J.E."/>
            <person name="Smith M.E."/>
            <person name="Bonito G."/>
            <person name="Spatafora J.W."/>
        </authorList>
    </citation>
    <scope>NUCLEOTIDE SEQUENCE [LARGE SCALE GENOMIC DNA]</scope>
    <source>
        <strain evidence="7 8">AD002</strain>
    </source>
</reference>
<dbReference type="GO" id="GO:0030950">
    <property type="term" value="P:establishment or maintenance of actin cytoskeleton polarity"/>
    <property type="evidence" value="ECO:0007669"/>
    <property type="project" value="TreeGrafter"/>
</dbReference>
<feature type="compositionally biased region" description="Low complexity" evidence="4">
    <location>
        <begin position="352"/>
        <end position="365"/>
    </location>
</feature>
<feature type="compositionally biased region" description="Basic and acidic residues" evidence="4">
    <location>
        <begin position="1140"/>
        <end position="1172"/>
    </location>
</feature>
<feature type="compositionally biased region" description="Basic and acidic residues" evidence="4">
    <location>
        <begin position="304"/>
        <end position="334"/>
    </location>
</feature>
<dbReference type="GO" id="GO:0015630">
    <property type="term" value="C:microtubule cytoskeleton"/>
    <property type="evidence" value="ECO:0007669"/>
    <property type="project" value="TreeGrafter"/>
</dbReference>
<feature type="compositionally biased region" description="Polar residues" evidence="4">
    <location>
        <begin position="1331"/>
        <end position="1355"/>
    </location>
</feature>
<dbReference type="CDD" id="cd17043">
    <property type="entry name" value="RA"/>
    <property type="match status" value="1"/>
</dbReference>
<evidence type="ECO:0008006" key="9">
    <source>
        <dbReference type="Google" id="ProtNLM"/>
    </source>
</evidence>
<organism evidence="7 8">
    <name type="scientific">Jimgerdemannia flammicorona</name>
    <dbReference type="NCBI Taxonomy" id="994334"/>
    <lineage>
        <taxon>Eukaryota</taxon>
        <taxon>Fungi</taxon>
        <taxon>Fungi incertae sedis</taxon>
        <taxon>Mucoromycota</taxon>
        <taxon>Mucoromycotina</taxon>
        <taxon>Endogonomycetes</taxon>
        <taxon>Endogonales</taxon>
        <taxon>Endogonaceae</taxon>
        <taxon>Jimgerdemannia</taxon>
    </lineage>
</organism>
<dbReference type="PANTHER" id="PTHR47775">
    <property type="entry name" value="BUD SITE SELECTION PROTEIN 14"/>
    <property type="match status" value="1"/>
</dbReference>
<feature type="domain" description="SH3" evidence="5">
    <location>
        <begin position="56"/>
        <end position="117"/>
    </location>
</feature>
<keyword evidence="1 2" id="KW-0728">SH3 domain</keyword>
<dbReference type="EMBL" id="RBNJ01002393">
    <property type="protein sequence ID" value="RUS32015.1"/>
    <property type="molecule type" value="Genomic_DNA"/>
</dbReference>
<feature type="compositionally biased region" description="Basic and acidic residues" evidence="4">
    <location>
        <begin position="281"/>
        <end position="292"/>
    </location>
</feature>
<name>A0A433QQF3_9FUNG</name>
<feature type="region of interest" description="Disordered" evidence="4">
    <location>
        <begin position="767"/>
        <end position="854"/>
    </location>
</feature>
<evidence type="ECO:0000256" key="3">
    <source>
        <dbReference type="SAM" id="Coils"/>
    </source>
</evidence>
<protein>
    <recommendedName>
        <fullName evidence="9">SH3 domain-containing protein</fullName>
    </recommendedName>
</protein>
<dbReference type="Gene3D" id="2.30.30.40">
    <property type="entry name" value="SH3 Domains"/>
    <property type="match status" value="1"/>
</dbReference>
<feature type="domain" description="Ras-associating" evidence="6">
    <location>
        <begin position="443"/>
        <end position="528"/>
    </location>
</feature>
<dbReference type="Pfam" id="PF00018">
    <property type="entry name" value="SH3_1"/>
    <property type="match status" value="1"/>
</dbReference>
<dbReference type="Pfam" id="PF00788">
    <property type="entry name" value="RA"/>
    <property type="match status" value="1"/>
</dbReference>
<evidence type="ECO:0000259" key="6">
    <source>
        <dbReference type="PROSITE" id="PS50200"/>
    </source>
</evidence>
<dbReference type="GO" id="GO:0007165">
    <property type="term" value="P:signal transduction"/>
    <property type="evidence" value="ECO:0007669"/>
    <property type="project" value="InterPro"/>
</dbReference>
<feature type="compositionally biased region" description="Basic and acidic residues" evidence="4">
    <location>
        <begin position="1365"/>
        <end position="1379"/>
    </location>
</feature>
<evidence type="ECO:0000256" key="4">
    <source>
        <dbReference type="SAM" id="MobiDB-lite"/>
    </source>
</evidence>
<gene>
    <name evidence="7" type="ORF">BC938DRAFT_476493</name>
</gene>
<feature type="compositionally biased region" description="Polar residues" evidence="4">
    <location>
        <begin position="1077"/>
        <end position="1087"/>
    </location>
</feature>
<proteinExistence type="predicted"/>
<dbReference type="InterPro" id="IPR029071">
    <property type="entry name" value="Ubiquitin-like_domsf"/>
</dbReference>
<dbReference type="PROSITE" id="PS50200">
    <property type="entry name" value="RA"/>
    <property type="match status" value="1"/>
</dbReference>
<keyword evidence="3" id="KW-0175">Coiled coil</keyword>
<dbReference type="SMART" id="SM00326">
    <property type="entry name" value="SH3"/>
    <property type="match status" value="1"/>
</dbReference>
<feature type="compositionally biased region" description="Acidic residues" evidence="4">
    <location>
        <begin position="268"/>
        <end position="280"/>
    </location>
</feature>
<feature type="region of interest" description="Disordered" evidence="4">
    <location>
        <begin position="963"/>
        <end position="997"/>
    </location>
</feature>
<dbReference type="FunFam" id="2.30.30.40:FF:000035">
    <property type="entry name" value="SH3 domain containing protein"/>
    <property type="match status" value="1"/>
</dbReference>
<feature type="region of interest" description="Disordered" evidence="4">
    <location>
        <begin position="1063"/>
        <end position="1295"/>
    </location>
</feature>
<dbReference type="PROSITE" id="PS50002">
    <property type="entry name" value="SH3"/>
    <property type="match status" value="1"/>
</dbReference>
<feature type="region of interest" description="Disordered" evidence="4">
    <location>
        <begin position="266"/>
        <end position="440"/>
    </location>
</feature>
<feature type="region of interest" description="Disordered" evidence="4">
    <location>
        <begin position="716"/>
        <end position="753"/>
    </location>
</feature>
<dbReference type="SUPFAM" id="SSF50044">
    <property type="entry name" value="SH3-domain"/>
    <property type="match status" value="1"/>
</dbReference>
<feature type="compositionally biased region" description="Low complexity" evidence="4">
    <location>
        <begin position="1256"/>
        <end position="1274"/>
    </location>
</feature>
<feature type="coiled-coil region" evidence="3">
    <location>
        <begin position="166"/>
        <end position="193"/>
    </location>
</feature>
<feature type="compositionally biased region" description="Polar residues" evidence="4">
    <location>
        <begin position="727"/>
        <end position="736"/>
    </location>
</feature>
<feature type="compositionally biased region" description="Polar residues" evidence="4">
    <location>
        <begin position="1208"/>
        <end position="1230"/>
    </location>
</feature>
<feature type="compositionally biased region" description="Basic residues" evidence="4">
    <location>
        <begin position="1111"/>
        <end position="1121"/>
    </location>
</feature>
<sequence length="1410" mass="154301">MSGLSINTQQRQQQQEYHDDYDQGDQLGGQGNQDSSFDDDDDDGMSSSPSIPDENIDFDLVYALHTFVATVEGQASVVKGDALTLLDDSNSYWWLVKVLKTTEVGYIPAENIETPYERLARLNKHRNVELTSQQNNQDVINRPPPRSIKKKKVYISKGVSFQSQVIITAETEEEDDEEEYEEWEEEMADDDDDYYDMDDDPRAVASVAQQLQQQMRSNQPASASTGVVNASGQPVRGVLVGVGGRSLDPAAGETIKISLTPQVARVEDDYDEMDEYDEGEDDRRSGESKAEKMLGMGGASGQRRQVDVDKELAHLEGRRDPWKENQQTKKEKTGFKRFFTRGGGKKDKEEGTGPSAAAGSSGKPAGKVDRRRIKPSGPSQQYLGSGADDSAETASFNSVNSVESNGSFESSRGNSRDYERESVRGNSRDYDRDPRSSEENKTQLTVLRVFAGNVNLGATFKTVMVNPSTTAAELVKQAMLRFHIQEIEGGVMGESNSGVEYYVTVKGVDGEEYTLAPQDHPLQIFETLTAHLNTPMPSVTAIKRISQNYGSTVELTRVGVTNPGSPLSPTAGHFGEDSVIKFFLHKKIKRVDEREGKIYIKVSLFSDDVVNGFGAATAAPARGSISAKNLQKKKKPQESERIDKLIAVRPHTPIADVTALALDKFHLLNGIVDGDEDMEQRRRAKGDKEQRLIKYALNVAVGSATAERSLNPQDSIISAFQGPTPPVKSSRNSGSDIASVTSGSSTASAPHADETYFILRRTDKHKDAEYAKQQQARPAVPKRLDSISSTEQDLKRAISPPLGTTPRAPVSYQLHPNSNPGRTSLERPTPMRKDTAGFHEAPSSGMSEDAMGLDGRPMRRSQILRMLNVDDITATEEAGRTVSPPPTSLRSAKRFSPDKLDGRLSSGSNGGDQQDRLEGDDLPEVSVPRRPANEVLSKLDEALHGLEHEKQEHAALLEAKLNDFHNSGSSGNRRNSGPPKQLTPQQMRHQRMLQEQERAESPLLLQGSINALRNEEDGVDIVLPGKTGLLRSSRMFDSRVRYSFVAPDGTEKEISKIVEEFLGDMDGNERQDEENTTDLASTLSSPPRSDPASPTPVEEASVVKKADKKESKKRGLGKKKKADILESYVDQATGPSMRIETLERLEKVLKRVKDGDKKKEKKDKEDKKDGKKSSSKPSKSSSLSSKGPAKIPSQERISVSADPAPLTRQGSQDSLGGGQTRTESSNTQASDLRKTTDSPMSMSKPTRRSPAPSPSPSFDRSSSSTPTSGMTESTRGTSVRSASASPNPHDSWAFSDDFGLDELMVLVRGGITFLEAKEKKKDGWEDENGNPIPQSGNVSASSSAPMSPITPTAVSASPVPGMSREGGKEGRDKDVEVRQDVKEVYRESLSSLDDLEKELERIMSDTIKAF</sequence>
<dbReference type="Gene3D" id="3.10.20.90">
    <property type="entry name" value="Phosphatidylinositol 3-kinase Catalytic Subunit, Chain A, domain 1"/>
    <property type="match status" value="1"/>
</dbReference>
<feature type="region of interest" description="Disordered" evidence="4">
    <location>
        <begin position="875"/>
        <end position="932"/>
    </location>
</feature>
<feature type="region of interest" description="Disordered" evidence="4">
    <location>
        <begin position="1"/>
        <end position="52"/>
    </location>
</feature>
<dbReference type="SMART" id="SM00314">
    <property type="entry name" value="RA"/>
    <property type="match status" value="1"/>
</dbReference>
<dbReference type="SUPFAM" id="SSF54236">
    <property type="entry name" value="Ubiquitin-like"/>
    <property type="match status" value="1"/>
</dbReference>
<evidence type="ECO:0000313" key="8">
    <source>
        <dbReference type="Proteomes" id="UP000274822"/>
    </source>
</evidence>
<comment type="caution">
    <text evidence="7">The sequence shown here is derived from an EMBL/GenBank/DDBJ whole genome shotgun (WGS) entry which is preliminary data.</text>
</comment>
<dbReference type="InterPro" id="IPR036028">
    <property type="entry name" value="SH3-like_dom_sf"/>
</dbReference>
<feature type="compositionally biased region" description="Low complexity" evidence="4">
    <location>
        <begin position="1175"/>
        <end position="1186"/>
    </location>
</feature>